<dbReference type="RefSeq" id="WP_166919546.1">
    <property type="nucleotide sequence ID" value="NZ_JAASRN010000002.1"/>
</dbReference>
<accession>A0A846MRU5</accession>
<comment type="caution">
    <text evidence="2">The sequence shown here is derived from an EMBL/GenBank/DDBJ whole genome shotgun (WGS) entry which is preliminary data.</text>
</comment>
<keyword evidence="2" id="KW-0269">Exonuclease</keyword>
<keyword evidence="2" id="KW-0378">Hydrolase</keyword>
<dbReference type="GO" id="GO:0004527">
    <property type="term" value="F:exonuclease activity"/>
    <property type="evidence" value="ECO:0007669"/>
    <property type="project" value="UniProtKB-KW"/>
</dbReference>
<gene>
    <name evidence="2" type="ORF">FHS56_001664</name>
</gene>
<dbReference type="Proteomes" id="UP000537126">
    <property type="component" value="Unassembled WGS sequence"/>
</dbReference>
<keyword evidence="2" id="KW-0540">Nuclease</keyword>
<dbReference type="AlphaFoldDB" id="A0A846MRU5"/>
<evidence type="ECO:0000256" key="1">
    <source>
        <dbReference type="SAM" id="Coils"/>
    </source>
</evidence>
<keyword evidence="3" id="KW-1185">Reference proteome</keyword>
<name>A0A846MRU5_9BACT</name>
<feature type="coiled-coil region" evidence="1">
    <location>
        <begin position="72"/>
        <end position="130"/>
    </location>
</feature>
<evidence type="ECO:0000313" key="2">
    <source>
        <dbReference type="EMBL" id="NIK74151.1"/>
    </source>
</evidence>
<proteinExistence type="predicted"/>
<dbReference type="EMBL" id="JAASRN010000002">
    <property type="protein sequence ID" value="NIK74151.1"/>
    <property type="molecule type" value="Genomic_DNA"/>
</dbReference>
<keyword evidence="1" id="KW-0175">Coiled coil</keyword>
<reference evidence="2 3" key="1">
    <citation type="submission" date="2020-03" db="EMBL/GenBank/DDBJ databases">
        <title>Genomic Encyclopedia of Type Strains, Phase IV (KMG-IV): sequencing the most valuable type-strain genomes for metagenomic binning, comparative biology and taxonomic classification.</title>
        <authorList>
            <person name="Goeker M."/>
        </authorList>
    </citation>
    <scope>NUCLEOTIDE SEQUENCE [LARGE SCALE GENOMIC DNA]</scope>
    <source>
        <strain evidence="2 3">DSM 5718</strain>
    </source>
</reference>
<protein>
    <submittedName>
        <fullName evidence="2">DNA repair exonuclease SbcCD ATPase subunit</fullName>
    </submittedName>
</protein>
<evidence type="ECO:0000313" key="3">
    <source>
        <dbReference type="Proteomes" id="UP000537126"/>
    </source>
</evidence>
<organism evidence="2 3">
    <name type="scientific">Thermonema lapsum</name>
    <dbReference type="NCBI Taxonomy" id="28195"/>
    <lineage>
        <taxon>Bacteria</taxon>
        <taxon>Pseudomonadati</taxon>
        <taxon>Bacteroidota</taxon>
        <taxon>Cytophagia</taxon>
        <taxon>Cytophagales</taxon>
        <taxon>Thermonemataceae</taxon>
        <taxon>Thermonema</taxon>
    </lineage>
</organism>
<sequence>MATFLYLDRNFQIFYWFLESTDAMKVIKTTLLILLLGGVFYPGPSQQAFAQMSKAEKKAWKKKKKATNPLAFKQVVEEQEEIQQKIKQTKQELELLRLQLGEKDNRLAQLREENQKLEQQRQEEVDATSRQGPNERGVFFRVQVGAYETIDLSSRITREADMKVESEGAIKKYTIGYFNDYWEADKFKKYLQSMGIKDAWIVAYRDGVRVDIKEALEGIL</sequence>